<name>A0A402AMJ7_9CHLR</name>
<evidence type="ECO:0000256" key="1">
    <source>
        <dbReference type="ARBA" id="ARBA00022723"/>
    </source>
</evidence>
<dbReference type="GO" id="GO:0046872">
    <property type="term" value="F:metal ion binding"/>
    <property type="evidence" value="ECO:0007669"/>
    <property type="project" value="UniProtKB-KW"/>
</dbReference>
<dbReference type="GO" id="GO:0006508">
    <property type="term" value="P:proteolysis"/>
    <property type="evidence" value="ECO:0007669"/>
    <property type="project" value="InterPro"/>
</dbReference>
<dbReference type="PANTHER" id="PTHR34448:SF1">
    <property type="entry name" value="BLL6088 PROTEIN"/>
    <property type="match status" value="1"/>
</dbReference>
<dbReference type="OrthoDB" id="9803993at2"/>
<dbReference type="AlphaFoldDB" id="A0A402AMJ7"/>
<dbReference type="Proteomes" id="UP000287188">
    <property type="component" value="Unassembled WGS sequence"/>
</dbReference>
<sequence length="348" mass="38922">MTDVTHQSDKQDLQSLTFDERMHLGAENALLCMGVTAQDRVFILTDFARQHIAQRVASAALARHADVTVRFLEHYGERPLTVFPDTLRNDFLTARPTVSYYIATAQPGEIAFRIPLLPFLVNELKVRHGHMIGIDDTLMTDGMCADYDEVYTITNRVYEIVKHARTIHVTSEKGSDVTATFHPEWKWVPCHGRYNKQGAWGNLPEGEVYTAPATVDGVLVCEVLGDFFSEKYGVLEQPLVITVKDGYITEINSENAALAQEVHDYLFSVPNGNRAGEFAIGTLTSLKRLVGNLLQDEKLPGLHVAFGNPYPEFTGADWDSRVHVDVIPTNCTIEVDGRIIMRDGQFVL</sequence>
<proteinExistence type="predicted"/>
<dbReference type="SUPFAM" id="SSF144052">
    <property type="entry name" value="Thermophilic metalloprotease-like"/>
    <property type="match status" value="1"/>
</dbReference>
<gene>
    <name evidence="2" type="ORF">KDK_41530</name>
</gene>
<evidence type="ECO:0008006" key="4">
    <source>
        <dbReference type="Google" id="ProtNLM"/>
    </source>
</evidence>
<protein>
    <recommendedName>
        <fullName evidence="4">Aminopeptidase</fullName>
    </recommendedName>
</protein>
<dbReference type="PANTHER" id="PTHR34448">
    <property type="entry name" value="AMINOPEPTIDASE"/>
    <property type="match status" value="1"/>
</dbReference>
<dbReference type="InterPro" id="IPR058739">
    <property type="entry name" value="NicX"/>
</dbReference>
<dbReference type="GO" id="GO:0004177">
    <property type="term" value="F:aminopeptidase activity"/>
    <property type="evidence" value="ECO:0007669"/>
    <property type="project" value="InterPro"/>
</dbReference>
<dbReference type="Pfam" id="PF26233">
    <property type="entry name" value="NicX"/>
    <property type="match status" value="1"/>
</dbReference>
<dbReference type="RefSeq" id="WP_126552046.1">
    <property type="nucleotide sequence ID" value="NZ_BIFS01000001.1"/>
</dbReference>
<keyword evidence="1" id="KW-0479">Metal-binding</keyword>
<evidence type="ECO:0000313" key="2">
    <source>
        <dbReference type="EMBL" id="GCE20353.1"/>
    </source>
</evidence>
<accession>A0A402AMJ7</accession>
<dbReference type="InterPro" id="IPR052170">
    <property type="entry name" value="M29_Exopeptidase"/>
</dbReference>
<comment type="caution">
    <text evidence="2">The sequence shown here is derived from an EMBL/GenBank/DDBJ whole genome shotgun (WGS) entry which is preliminary data.</text>
</comment>
<dbReference type="EMBL" id="BIFS01000001">
    <property type="protein sequence ID" value="GCE20353.1"/>
    <property type="molecule type" value="Genomic_DNA"/>
</dbReference>
<organism evidence="2 3">
    <name type="scientific">Dictyobacter kobayashii</name>
    <dbReference type="NCBI Taxonomy" id="2014872"/>
    <lineage>
        <taxon>Bacteria</taxon>
        <taxon>Bacillati</taxon>
        <taxon>Chloroflexota</taxon>
        <taxon>Ktedonobacteria</taxon>
        <taxon>Ktedonobacterales</taxon>
        <taxon>Dictyobacteraceae</taxon>
        <taxon>Dictyobacter</taxon>
    </lineage>
</organism>
<reference evidence="3" key="1">
    <citation type="submission" date="2018-12" db="EMBL/GenBank/DDBJ databases">
        <title>Tengunoibacter tsumagoiensis gen. nov., sp. nov., Dictyobacter kobayashii sp. nov., D. alpinus sp. nov., and D. joshuensis sp. nov. and description of Dictyobacteraceae fam. nov. within the order Ktedonobacterales isolated from Tengu-no-mugimeshi.</title>
        <authorList>
            <person name="Wang C.M."/>
            <person name="Zheng Y."/>
            <person name="Sakai Y."/>
            <person name="Toyoda A."/>
            <person name="Minakuchi Y."/>
            <person name="Abe K."/>
            <person name="Yokota A."/>
            <person name="Yabe S."/>
        </authorList>
    </citation>
    <scope>NUCLEOTIDE SEQUENCE [LARGE SCALE GENOMIC DNA]</scope>
    <source>
        <strain evidence="3">Uno11</strain>
    </source>
</reference>
<evidence type="ECO:0000313" key="3">
    <source>
        <dbReference type="Proteomes" id="UP000287188"/>
    </source>
</evidence>
<keyword evidence="3" id="KW-1185">Reference proteome</keyword>